<dbReference type="PROSITE" id="PS50893">
    <property type="entry name" value="ABC_TRANSPORTER_2"/>
    <property type="match status" value="1"/>
</dbReference>
<dbReference type="PANTHER" id="PTHR42781">
    <property type="entry name" value="SPERMIDINE/PUTRESCINE IMPORT ATP-BINDING PROTEIN POTA"/>
    <property type="match status" value="1"/>
</dbReference>
<keyword evidence="11" id="KW-1185">Reference proteome</keyword>
<evidence type="ECO:0000256" key="5">
    <source>
        <dbReference type="ARBA" id="ARBA00022840"/>
    </source>
</evidence>
<dbReference type="GO" id="GO:0043190">
    <property type="term" value="C:ATP-binding cassette (ABC) transporter complex"/>
    <property type="evidence" value="ECO:0007669"/>
    <property type="project" value="InterPro"/>
</dbReference>
<evidence type="ECO:0000256" key="4">
    <source>
        <dbReference type="ARBA" id="ARBA00022741"/>
    </source>
</evidence>
<dbReference type="InterPro" id="IPR015853">
    <property type="entry name" value="ABC_transpr_FbpC"/>
</dbReference>
<dbReference type="InterPro" id="IPR003593">
    <property type="entry name" value="AAA+_ATPase"/>
</dbReference>
<dbReference type="HOGENOM" id="CLU_000604_1_1_7"/>
<dbReference type="GO" id="GO:0005524">
    <property type="term" value="F:ATP binding"/>
    <property type="evidence" value="ECO:0007669"/>
    <property type="project" value="UniProtKB-KW"/>
</dbReference>
<dbReference type="FunFam" id="3.40.50.300:FF:000425">
    <property type="entry name" value="Probable ABC transporter, ATP-binding subunit"/>
    <property type="match status" value="1"/>
</dbReference>
<evidence type="ECO:0000313" key="10">
    <source>
        <dbReference type="EMBL" id="ACV69405.1"/>
    </source>
</evidence>
<dbReference type="EMBL" id="CP001734">
    <property type="protein sequence ID" value="ACV69405.1"/>
    <property type="molecule type" value="Genomic_DNA"/>
</dbReference>
<dbReference type="eggNOG" id="COG3842">
    <property type="taxonomic scope" value="Bacteria"/>
</dbReference>
<dbReference type="InterPro" id="IPR017871">
    <property type="entry name" value="ABC_transporter-like_CS"/>
</dbReference>
<evidence type="ECO:0000256" key="2">
    <source>
        <dbReference type="ARBA" id="ARBA00022475"/>
    </source>
</evidence>
<name>C8X4D1_DESRD</name>
<dbReference type="OrthoDB" id="9809450at2"/>
<keyword evidence="6" id="KW-0408">Iron</keyword>
<keyword evidence="3" id="KW-0410">Iron transport</keyword>
<evidence type="ECO:0000256" key="7">
    <source>
        <dbReference type="ARBA" id="ARBA00023065"/>
    </source>
</evidence>
<organism evidence="10 11">
    <name type="scientific">Desulfohalobium retbaense (strain ATCC 49708 / DSM 5692 / JCM 16813 / HR100)</name>
    <dbReference type="NCBI Taxonomy" id="485915"/>
    <lineage>
        <taxon>Bacteria</taxon>
        <taxon>Pseudomonadati</taxon>
        <taxon>Thermodesulfobacteriota</taxon>
        <taxon>Desulfovibrionia</taxon>
        <taxon>Desulfovibrionales</taxon>
        <taxon>Desulfohalobiaceae</taxon>
        <taxon>Desulfohalobium</taxon>
    </lineage>
</organism>
<evidence type="ECO:0000256" key="8">
    <source>
        <dbReference type="ARBA" id="ARBA00023136"/>
    </source>
</evidence>
<dbReference type="GO" id="GO:0015697">
    <property type="term" value="P:quaternary ammonium group transport"/>
    <property type="evidence" value="ECO:0007669"/>
    <property type="project" value="UniProtKB-ARBA"/>
</dbReference>
<dbReference type="PROSITE" id="PS00211">
    <property type="entry name" value="ABC_TRANSPORTER_1"/>
    <property type="match status" value="1"/>
</dbReference>
<dbReference type="Proteomes" id="UP000001052">
    <property type="component" value="Chromosome"/>
</dbReference>
<keyword evidence="1" id="KW-0813">Transport</keyword>
<dbReference type="InterPro" id="IPR013611">
    <property type="entry name" value="Transp-assoc_OB_typ2"/>
</dbReference>
<keyword evidence="5" id="KW-0067">ATP-binding</keyword>
<dbReference type="InterPro" id="IPR003439">
    <property type="entry name" value="ABC_transporter-like_ATP-bd"/>
</dbReference>
<reference evidence="11" key="1">
    <citation type="submission" date="2009-09" db="EMBL/GenBank/DDBJ databases">
        <title>The complete chromosome of Desulfohalobium retbaense DSM 5692.</title>
        <authorList>
            <consortium name="US DOE Joint Genome Institute (JGI-PGF)"/>
            <person name="Lucas S."/>
            <person name="Copeland A."/>
            <person name="Lapidus A."/>
            <person name="Glavina del Rio T."/>
            <person name="Dalin E."/>
            <person name="Tice H."/>
            <person name="Bruce D."/>
            <person name="Goodwin L."/>
            <person name="Pitluck S."/>
            <person name="Kyrpides N."/>
            <person name="Mavromatis K."/>
            <person name="Ivanova N."/>
            <person name="Mikhailova N."/>
            <person name="Munk A.C."/>
            <person name="Brettin T."/>
            <person name="Detter J.C."/>
            <person name="Han C."/>
            <person name="Tapia R."/>
            <person name="Larimer F."/>
            <person name="Land M."/>
            <person name="Hauser L."/>
            <person name="Markowitz V."/>
            <person name="Cheng J.-F."/>
            <person name="Hugenholtz P."/>
            <person name="Woyke T."/>
            <person name="Wu D."/>
            <person name="Spring S."/>
            <person name="Klenk H.-P."/>
            <person name="Eisen J.A."/>
        </authorList>
    </citation>
    <scope>NUCLEOTIDE SEQUENCE [LARGE SCALE GENOMIC DNA]</scope>
    <source>
        <strain evidence="11">DSM 5692</strain>
    </source>
</reference>
<evidence type="ECO:0000256" key="3">
    <source>
        <dbReference type="ARBA" id="ARBA00022496"/>
    </source>
</evidence>
<dbReference type="KEGG" id="drt:Dret_2121"/>
<dbReference type="PANTHER" id="PTHR42781:SF4">
    <property type="entry name" value="SPERMIDINE_PUTRESCINE IMPORT ATP-BINDING PROTEIN POTA"/>
    <property type="match status" value="1"/>
</dbReference>
<evidence type="ECO:0000256" key="6">
    <source>
        <dbReference type="ARBA" id="ARBA00023004"/>
    </source>
</evidence>
<dbReference type="GO" id="GO:0016887">
    <property type="term" value="F:ATP hydrolysis activity"/>
    <property type="evidence" value="ECO:0007669"/>
    <property type="project" value="InterPro"/>
</dbReference>
<protein>
    <submittedName>
        <fullName evidence="10">ABC transporter related protein</fullName>
    </submittedName>
</protein>
<dbReference type="Pfam" id="PF00005">
    <property type="entry name" value="ABC_tran"/>
    <property type="match status" value="1"/>
</dbReference>
<keyword evidence="2" id="KW-1003">Cell membrane</keyword>
<sequence>MDFRVEGVSHSFEGQPVLTDITCGFRQGELFSLVGPSGAGKTTLLSLIAGLLSPQAGTIRYAQTPDLNAPIILVYQDFILFPHLTVADNVGFGLKARKWSRATRRNRVEQMLRYFQLEDKADAFPAQLSGGQRQRVAIARAMVVSPAILLLDEPFANLDRSLKMETARFIRSTQREFGMTTVAVTHDLEEAFAMSDRLGILLNGRLRQVGPPREVYFHPQDLEVARFLGPVNPLTPATTADLLPPGTDSPSKASFIRPEALEVEGDANGPGCIRDIHFAGHYIMYTIDLRGQEIIVYSQQRVLEIGQRVRVRAVQA</sequence>
<dbReference type="SUPFAM" id="SSF52540">
    <property type="entry name" value="P-loop containing nucleoside triphosphate hydrolases"/>
    <property type="match status" value="1"/>
</dbReference>
<dbReference type="Pfam" id="PF08402">
    <property type="entry name" value="TOBE_2"/>
    <property type="match status" value="1"/>
</dbReference>
<dbReference type="AlphaFoldDB" id="C8X4D1"/>
<dbReference type="SUPFAM" id="SSF50331">
    <property type="entry name" value="MOP-like"/>
    <property type="match status" value="1"/>
</dbReference>
<keyword evidence="4" id="KW-0547">Nucleotide-binding</keyword>
<dbReference type="InterPro" id="IPR050093">
    <property type="entry name" value="ABC_SmlMolc_Importer"/>
</dbReference>
<dbReference type="GO" id="GO:0015408">
    <property type="term" value="F:ABC-type ferric iron transporter activity"/>
    <property type="evidence" value="ECO:0007669"/>
    <property type="project" value="InterPro"/>
</dbReference>
<gene>
    <name evidence="10" type="ordered locus">Dret_2121</name>
</gene>
<proteinExistence type="predicted"/>
<evidence type="ECO:0000313" key="11">
    <source>
        <dbReference type="Proteomes" id="UP000001052"/>
    </source>
</evidence>
<dbReference type="STRING" id="485915.Dret_2121"/>
<reference evidence="10 11" key="2">
    <citation type="journal article" date="2010" name="Stand. Genomic Sci.">
        <title>Complete genome sequence of Desulfohalobium retbaense type strain (HR(100)).</title>
        <authorList>
            <person name="Spring S."/>
            <person name="Nolan M."/>
            <person name="Lapidus A."/>
            <person name="Glavina Del Rio T."/>
            <person name="Copeland A."/>
            <person name="Tice H."/>
            <person name="Cheng J.F."/>
            <person name="Lucas S."/>
            <person name="Land M."/>
            <person name="Chen F."/>
            <person name="Bruce D."/>
            <person name="Goodwin L."/>
            <person name="Pitluck S."/>
            <person name="Ivanova N."/>
            <person name="Mavromatis K."/>
            <person name="Mikhailova N."/>
            <person name="Pati A."/>
            <person name="Chen A."/>
            <person name="Palaniappan K."/>
            <person name="Hauser L."/>
            <person name="Chang Y.J."/>
            <person name="Jeffries C.D."/>
            <person name="Munk C."/>
            <person name="Kiss H."/>
            <person name="Chain P."/>
            <person name="Han C."/>
            <person name="Brettin T."/>
            <person name="Detter J.C."/>
            <person name="Schuler E."/>
            <person name="Goker M."/>
            <person name="Rohde M."/>
            <person name="Bristow J."/>
            <person name="Eisen J.A."/>
            <person name="Markowitz V."/>
            <person name="Hugenholtz P."/>
            <person name="Kyrpides N.C."/>
            <person name="Klenk H.P."/>
        </authorList>
    </citation>
    <scope>NUCLEOTIDE SEQUENCE [LARGE SCALE GENOMIC DNA]</scope>
    <source>
        <strain evidence="10 11">DSM 5692</strain>
    </source>
</reference>
<dbReference type="InterPro" id="IPR008995">
    <property type="entry name" value="Mo/tungstate-bd_C_term_dom"/>
</dbReference>
<evidence type="ECO:0000259" key="9">
    <source>
        <dbReference type="PROSITE" id="PS50893"/>
    </source>
</evidence>
<feature type="domain" description="ABC transporter" evidence="9">
    <location>
        <begin position="3"/>
        <end position="228"/>
    </location>
</feature>
<dbReference type="CDD" id="cd03259">
    <property type="entry name" value="ABC_Carb_Solutes_like"/>
    <property type="match status" value="1"/>
</dbReference>
<accession>C8X4D1</accession>
<evidence type="ECO:0000256" key="1">
    <source>
        <dbReference type="ARBA" id="ARBA00022448"/>
    </source>
</evidence>
<dbReference type="InterPro" id="IPR027417">
    <property type="entry name" value="P-loop_NTPase"/>
</dbReference>
<keyword evidence="7" id="KW-0406">Ion transport</keyword>
<dbReference type="SMART" id="SM00382">
    <property type="entry name" value="AAA"/>
    <property type="match status" value="1"/>
</dbReference>
<keyword evidence="8" id="KW-0472">Membrane</keyword>
<dbReference type="Gene3D" id="3.40.50.300">
    <property type="entry name" value="P-loop containing nucleotide triphosphate hydrolases"/>
    <property type="match status" value="1"/>
</dbReference>